<accession>A0A2V0P238</accession>
<dbReference type="Proteomes" id="UP000247498">
    <property type="component" value="Unassembled WGS sequence"/>
</dbReference>
<sequence length="109" mass="12446">MSARAPSMLGRLAEKFYYDFSLHKKYFPNTPYNKYVVLRHNFTIVGGFMFLLTAPFPFVPAFPTMGMCPPGWDGSFVCEPDKHKALDMYKAYREGRKYEEPAAGAAAHH</sequence>
<gene>
    <name evidence="2" type="ORF">Rsub_06185</name>
</gene>
<keyword evidence="3" id="KW-1185">Reference proteome</keyword>
<protein>
    <submittedName>
        <fullName evidence="2">F1F0 ATP synthase associated protein</fullName>
    </submittedName>
</protein>
<proteinExistence type="predicted"/>
<dbReference type="EMBL" id="BDRX01000046">
    <property type="protein sequence ID" value="GBF93936.1"/>
    <property type="molecule type" value="Genomic_DNA"/>
</dbReference>
<dbReference type="AlphaFoldDB" id="A0A2V0P238"/>
<evidence type="ECO:0000256" key="1">
    <source>
        <dbReference type="SAM" id="Phobius"/>
    </source>
</evidence>
<name>A0A2V0P238_9CHLO</name>
<feature type="transmembrane region" description="Helical" evidence="1">
    <location>
        <begin position="42"/>
        <end position="62"/>
    </location>
</feature>
<keyword evidence="1" id="KW-1133">Transmembrane helix</keyword>
<keyword evidence="1" id="KW-0812">Transmembrane</keyword>
<reference evidence="2 3" key="1">
    <citation type="journal article" date="2018" name="Sci. Rep.">
        <title>Raphidocelis subcapitata (=Pseudokirchneriella subcapitata) provides an insight into genome evolution and environmental adaptations in the Sphaeropleales.</title>
        <authorList>
            <person name="Suzuki S."/>
            <person name="Yamaguchi H."/>
            <person name="Nakajima N."/>
            <person name="Kawachi M."/>
        </authorList>
    </citation>
    <scope>NUCLEOTIDE SEQUENCE [LARGE SCALE GENOMIC DNA]</scope>
    <source>
        <strain evidence="2 3">NIES-35</strain>
    </source>
</reference>
<organism evidence="2 3">
    <name type="scientific">Raphidocelis subcapitata</name>
    <dbReference type="NCBI Taxonomy" id="307507"/>
    <lineage>
        <taxon>Eukaryota</taxon>
        <taxon>Viridiplantae</taxon>
        <taxon>Chlorophyta</taxon>
        <taxon>core chlorophytes</taxon>
        <taxon>Chlorophyceae</taxon>
        <taxon>CS clade</taxon>
        <taxon>Sphaeropleales</taxon>
        <taxon>Selenastraceae</taxon>
        <taxon>Raphidocelis</taxon>
    </lineage>
</organism>
<evidence type="ECO:0000313" key="3">
    <source>
        <dbReference type="Proteomes" id="UP000247498"/>
    </source>
</evidence>
<evidence type="ECO:0000313" key="2">
    <source>
        <dbReference type="EMBL" id="GBF93936.1"/>
    </source>
</evidence>
<comment type="caution">
    <text evidence="2">The sequence shown here is derived from an EMBL/GenBank/DDBJ whole genome shotgun (WGS) entry which is preliminary data.</text>
</comment>
<dbReference type="InParanoid" id="A0A2V0P238"/>
<keyword evidence="1" id="KW-0472">Membrane</keyword>
<dbReference type="OrthoDB" id="532700at2759"/>